<dbReference type="Pfam" id="PF11832">
    <property type="entry name" value="DUF3352"/>
    <property type="match status" value="1"/>
</dbReference>
<keyword evidence="3" id="KW-1185">Reference proteome</keyword>
<feature type="transmembrane region" description="Helical" evidence="1">
    <location>
        <begin position="25"/>
        <end position="45"/>
    </location>
</feature>
<keyword evidence="1" id="KW-0812">Transmembrane</keyword>
<dbReference type="AlphaFoldDB" id="A0A4P7IKG8"/>
<dbReference type="KEGG" id="nsn:EXE58_19190"/>
<evidence type="ECO:0000313" key="3">
    <source>
        <dbReference type="Proteomes" id="UP000294853"/>
    </source>
</evidence>
<gene>
    <name evidence="2" type="ORF">EXE58_19190</name>
</gene>
<keyword evidence="1" id="KW-0472">Membrane</keyword>
<evidence type="ECO:0000256" key="1">
    <source>
        <dbReference type="SAM" id="Phobius"/>
    </source>
</evidence>
<dbReference type="Proteomes" id="UP000294853">
    <property type="component" value="Chromosome"/>
</dbReference>
<name>A0A4P7IKG8_9ACTN</name>
<proteinExistence type="predicted"/>
<dbReference type="EMBL" id="CP038436">
    <property type="protein sequence ID" value="QBX57340.1"/>
    <property type="molecule type" value="Genomic_DNA"/>
</dbReference>
<evidence type="ECO:0000313" key="2">
    <source>
        <dbReference type="EMBL" id="QBX57340.1"/>
    </source>
</evidence>
<dbReference type="RefSeq" id="WP_135269325.1">
    <property type="nucleotide sequence ID" value="NZ_CP038436.1"/>
</dbReference>
<dbReference type="OrthoDB" id="5241887at2"/>
<reference evidence="2 3" key="1">
    <citation type="submission" date="2019-03" db="EMBL/GenBank/DDBJ databases">
        <title>Three New Species of Nocardioides, Nocardioides euryhalodurans sp. nov., Nocardioides seonyuensis sp. nov. and Nocardioides eburneoflavus sp. nov. Iolated from Soil.</title>
        <authorList>
            <person name="Roh S.G."/>
            <person name="Lee C."/>
            <person name="Kim M.-K."/>
            <person name="Kim S.B."/>
        </authorList>
    </citation>
    <scope>NUCLEOTIDE SEQUENCE [LARGE SCALE GENOMIC DNA]</scope>
    <source>
        <strain evidence="2 3">MMS17-SY207-3</strain>
    </source>
</reference>
<protein>
    <submittedName>
        <fullName evidence="2">DUF3352 domain-containing protein</fullName>
    </submittedName>
</protein>
<keyword evidence="1" id="KW-1133">Transmembrane helix</keyword>
<accession>A0A4P7IKG8</accession>
<sequence length="529" mass="55176">MTDTGGQAEYLDEGVETKTDNRKRAIVLGGVVATAAVIGGAAWAATSFFATGAQPAEALPASTTVAYASIDLDPSGSQKIEAIRTLRKFPGLEEEMNFDADDDLREQLFAELTESGECEGLDFERDIDPWLGSRAAMAGVEGADGEVVPVGVIQVTDPGKAEDGMANFVRVCGGDDEDASAETGPWIIEGDWLVVGEDHEAVEGVVEAAGEGSLADDDEFTRWTGEAGDPGILSVYVAAGAAAHFDDVFASSGMFFGPATMAGDPSMTGAIEDFEGMAMTVRFDDGALEIESAASANQQMQEFFASTVGMDLVASLPEDTVAALGMGLKDGWVDAIAEQIATAEGEDTTVEDLYAEASEATGLDLPTDLEKLFGEGMTVALGDGIDADALANGGVLELPIGVKIKGDPDDVRSVLDKIEPQLGPDEQGLLESAASDDHVAMSPDDAFREELAEDGSLGDNEVFEDLVDDSGDAQAVLFVNFNADDDWLVRVADDIDPTVAENLAPLSALGVSSWFDDGVGHGVVRLTTD</sequence>
<dbReference type="InterPro" id="IPR021787">
    <property type="entry name" value="DUF3352"/>
</dbReference>
<organism evidence="2 3">
    <name type="scientific">Nocardioides seonyuensis</name>
    <dbReference type="NCBI Taxonomy" id="2518371"/>
    <lineage>
        <taxon>Bacteria</taxon>
        <taxon>Bacillati</taxon>
        <taxon>Actinomycetota</taxon>
        <taxon>Actinomycetes</taxon>
        <taxon>Propionibacteriales</taxon>
        <taxon>Nocardioidaceae</taxon>
        <taxon>Nocardioides</taxon>
    </lineage>
</organism>